<dbReference type="Proteomes" id="UP001489004">
    <property type="component" value="Unassembled WGS sequence"/>
</dbReference>
<feature type="domain" description="Sialidase" evidence="2">
    <location>
        <begin position="138"/>
        <end position="430"/>
    </location>
</feature>
<dbReference type="Gene3D" id="2.120.10.10">
    <property type="match status" value="1"/>
</dbReference>
<proteinExistence type="predicted"/>
<dbReference type="InterPro" id="IPR036278">
    <property type="entry name" value="Sialidase_sf"/>
</dbReference>
<comment type="caution">
    <text evidence="3">The sequence shown here is derived from an EMBL/GenBank/DDBJ whole genome shotgun (WGS) entry which is preliminary data.</text>
</comment>
<reference evidence="3 4" key="1">
    <citation type="journal article" date="2024" name="Nat. Commun.">
        <title>Phylogenomics reveals the evolutionary origins of lichenization in chlorophyte algae.</title>
        <authorList>
            <person name="Puginier C."/>
            <person name="Libourel C."/>
            <person name="Otte J."/>
            <person name="Skaloud P."/>
            <person name="Haon M."/>
            <person name="Grisel S."/>
            <person name="Petersen M."/>
            <person name="Berrin J.G."/>
            <person name="Delaux P.M."/>
            <person name="Dal Grande F."/>
            <person name="Keller J."/>
        </authorList>
    </citation>
    <scope>NUCLEOTIDE SEQUENCE [LARGE SCALE GENOMIC DNA]</scope>
    <source>
        <strain evidence="3 4">SAG 2043</strain>
    </source>
</reference>
<evidence type="ECO:0000256" key="1">
    <source>
        <dbReference type="SAM" id="MobiDB-lite"/>
    </source>
</evidence>
<dbReference type="Pfam" id="PF13088">
    <property type="entry name" value="BNR_2"/>
    <property type="match status" value="1"/>
</dbReference>
<dbReference type="PANTHER" id="PTHR43752">
    <property type="entry name" value="BNR/ASP-BOX REPEAT FAMILY PROTEIN"/>
    <property type="match status" value="1"/>
</dbReference>
<dbReference type="SUPFAM" id="SSF50939">
    <property type="entry name" value="Sialidases"/>
    <property type="match status" value="1"/>
</dbReference>
<feature type="region of interest" description="Disordered" evidence="1">
    <location>
        <begin position="458"/>
        <end position="496"/>
    </location>
</feature>
<protein>
    <recommendedName>
        <fullName evidence="2">Sialidase domain-containing protein</fullName>
    </recommendedName>
</protein>
<dbReference type="CDD" id="cd15482">
    <property type="entry name" value="Sialidase_non-viral"/>
    <property type="match status" value="1"/>
</dbReference>
<accession>A0AAW1QR35</accession>
<evidence type="ECO:0000259" key="2">
    <source>
        <dbReference type="Pfam" id="PF13088"/>
    </source>
</evidence>
<organism evidence="3 4">
    <name type="scientific">[Myrmecia] bisecta</name>
    <dbReference type="NCBI Taxonomy" id="41462"/>
    <lineage>
        <taxon>Eukaryota</taxon>
        <taxon>Viridiplantae</taxon>
        <taxon>Chlorophyta</taxon>
        <taxon>core chlorophytes</taxon>
        <taxon>Trebouxiophyceae</taxon>
        <taxon>Trebouxiales</taxon>
        <taxon>Trebouxiaceae</taxon>
        <taxon>Myrmecia</taxon>
    </lineage>
</organism>
<gene>
    <name evidence="3" type="ORF">WJX72_004851</name>
</gene>
<name>A0AAW1QR35_9CHLO</name>
<dbReference type="InterPro" id="IPR011040">
    <property type="entry name" value="Sialidase"/>
</dbReference>
<evidence type="ECO:0000313" key="4">
    <source>
        <dbReference type="Proteomes" id="UP001489004"/>
    </source>
</evidence>
<dbReference type="AlphaFoldDB" id="A0AAW1QR35"/>
<keyword evidence="4" id="KW-1185">Reference proteome</keyword>
<dbReference type="EMBL" id="JALJOR010000002">
    <property type="protein sequence ID" value="KAK9823715.1"/>
    <property type="molecule type" value="Genomic_DNA"/>
</dbReference>
<evidence type="ECO:0000313" key="3">
    <source>
        <dbReference type="EMBL" id="KAK9823715.1"/>
    </source>
</evidence>
<dbReference type="PANTHER" id="PTHR43752:SF2">
    <property type="entry name" value="BNR_ASP-BOX REPEAT FAMILY PROTEIN"/>
    <property type="match status" value="1"/>
</dbReference>
<sequence length="521" mass="55381">MENDFLLQQAKLLLAALVAYVLFNALDESHQSMLPALLSGLQTDTASVLSSAAISTGVTARRLLLSPKHSEQLSLEGHLPSAQLQQEQQIHQPFAKLNYSWAYQNPAADRPHKSLTSHKDPDALLYTHMGMLDVLPTGQIAAVWQGSTQYWEGGSKQSLYWAVSEDGGASWGKPQVVVPPAAGGLPVWGPVLHVEDGRVWLFYAASKSQCGQWGEAGQGYSPGGDILRIISDDNGSTWSQPEVVWAFSEEGGIPKVVANKLAVAHNGNWVLPFWHEAVSEACGSKLDVNQAAGVLVSSDKGMTWSMARIKALGNSWLIEASITAVTSPEEPPALLQMFRTGLGSIFQSWSVDGGLTWSAPIPSDLPNPNSKVHVTRLPTGKLLLAYNNDSDTGVRSPLTLASSKDGGQTWQPAAIIEDDPAGSFSYPTIQYVPASNRVLVIYSVAYQEAAPAQAQDDLYAEDGHPGGAKVGASRQPGVPRLPEAQDRKGAGAGGGAAEGVGAWGWTAYGMKVASLDAAPFL</sequence>